<accession>A0ABP9FG32</accession>
<organism evidence="3 4">
    <name type="scientific">Flaviramulus aquimarinus</name>
    <dbReference type="NCBI Taxonomy" id="1170456"/>
    <lineage>
        <taxon>Bacteria</taxon>
        <taxon>Pseudomonadati</taxon>
        <taxon>Bacteroidota</taxon>
        <taxon>Flavobacteriia</taxon>
        <taxon>Flavobacteriales</taxon>
        <taxon>Flavobacteriaceae</taxon>
        <taxon>Flaviramulus</taxon>
    </lineage>
</organism>
<dbReference type="InterPro" id="IPR052574">
    <property type="entry name" value="CDIRP"/>
</dbReference>
<dbReference type="InterPro" id="IPR001611">
    <property type="entry name" value="Leu-rich_rpt"/>
</dbReference>
<keyword evidence="1" id="KW-0433">Leucine-rich repeat</keyword>
<dbReference type="RefSeq" id="WP_345274846.1">
    <property type="nucleotide sequence ID" value="NZ_BAABJH010000007.1"/>
</dbReference>
<protein>
    <recommendedName>
        <fullName evidence="5">Leucine-rich repeat domain-containing protein</fullName>
    </recommendedName>
</protein>
<keyword evidence="2" id="KW-0677">Repeat</keyword>
<name>A0ABP9FG32_9FLAO</name>
<evidence type="ECO:0000313" key="3">
    <source>
        <dbReference type="EMBL" id="GAA4901199.1"/>
    </source>
</evidence>
<comment type="caution">
    <text evidence="3">The sequence shown here is derived from an EMBL/GenBank/DDBJ whole genome shotgun (WGS) entry which is preliminary data.</text>
</comment>
<dbReference type="PROSITE" id="PS51450">
    <property type="entry name" value="LRR"/>
    <property type="match status" value="1"/>
</dbReference>
<proteinExistence type="predicted"/>
<dbReference type="PROSITE" id="PS51257">
    <property type="entry name" value="PROKAR_LIPOPROTEIN"/>
    <property type="match status" value="1"/>
</dbReference>
<dbReference type="PANTHER" id="PTHR47566:SF1">
    <property type="entry name" value="PROTEIN NUD1"/>
    <property type="match status" value="1"/>
</dbReference>
<reference evidence="4" key="1">
    <citation type="journal article" date="2019" name="Int. J. Syst. Evol. Microbiol.">
        <title>The Global Catalogue of Microorganisms (GCM) 10K type strain sequencing project: providing services to taxonomists for standard genome sequencing and annotation.</title>
        <authorList>
            <consortium name="The Broad Institute Genomics Platform"/>
            <consortium name="The Broad Institute Genome Sequencing Center for Infectious Disease"/>
            <person name="Wu L."/>
            <person name="Ma J."/>
        </authorList>
    </citation>
    <scope>NUCLEOTIDE SEQUENCE [LARGE SCALE GENOMIC DNA]</scope>
    <source>
        <strain evidence="4">JCM 18274</strain>
    </source>
</reference>
<evidence type="ECO:0000256" key="2">
    <source>
        <dbReference type="ARBA" id="ARBA00022737"/>
    </source>
</evidence>
<keyword evidence="4" id="KW-1185">Reference proteome</keyword>
<dbReference type="PANTHER" id="PTHR47566">
    <property type="match status" value="1"/>
</dbReference>
<dbReference type="Proteomes" id="UP001500433">
    <property type="component" value="Unassembled WGS sequence"/>
</dbReference>
<dbReference type="EMBL" id="BAABJH010000007">
    <property type="protein sequence ID" value="GAA4901199.1"/>
    <property type="molecule type" value="Genomic_DNA"/>
</dbReference>
<dbReference type="SUPFAM" id="SSF52058">
    <property type="entry name" value="L domain-like"/>
    <property type="match status" value="1"/>
</dbReference>
<evidence type="ECO:0000313" key="4">
    <source>
        <dbReference type="Proteomes" id="UP001500433"/>
    </source>
</evidence>
<dbReference type="Gene3D" id="3.80.10.10">
    <property type="entry name" value="Ribonuclease Inhibitor"/>
    <property type="match status" value="1"/>
</dbReference>
<gene>
    <name evidence="3" type="ORF">GCM10023311_28600</name>
</gene>
<evidence type="ECO:0008006" key="5">
    <source>
        <dbReference type="Google" id="ProtNLM"/>
    </source>
</evidence>
<evidence type="ECO:0000256" key="1">
    <source>
        <dbReference type="ARBA" id="ARBA00022614"/>
    </source>
</evidence>
<sequence length="308" mass="34641">MKFSFCSNKITCLIFVLTLLTIISCSSKDEMPIPINDIYLRIPDIHFETKLINQNIDSDGIVNQQMLRADAEAISVLDLNLHNNFGEISDLTGIEGFVNLKLLSVGNQELENIDLSYNTLLDTLYLTGNKISSIDFSNNPNLIFVDLQSNEFSSSSSISGLSNATNLKDLDLSWNYLEDFSIHNESLEVLHISHNDLKFIDTDGLINLQHVFMPSNKLEAVDFSTNTSLETLLISGNKLKHIDLDSNTNLTHLYITSNSLTSLDVSNNLELVDLRVDRNPELTCIKIQDDQNPYIIKSDYQELNSICN</sequence>
<dbReference type="InterPro" id="IPR032675">
    <property type="entry name" value="LRR_dom_sf"/>
</dbReference>